<feature type="compositionally biased region" description="Low complexity" evidence="5">
    <location>
        <begin position="22"/>
        <end position="34"/>
    </location>
</feature>
<dbReference type="InterPro" id="IPR006341">
    <property type="entry name" value="Spore_gamma"/>
</dbReference>
<organism evidence="6 7">
    <name type="scientific">Bacillus kandeliae</name>
    <dbReference type="NCBI Taxonomy" id="3129297"/>
    <lineage>
        <taxon>Bacteria</taxon>
        <taxon>Bacillati</taxon>
        <taxon>Bacillota</taxon>
        <taxon>Bacilli</taxon>
        <taxon>Bacillales</taxon>
        <taxon>Bacillaceae</taxon>
        <taxon>Bacillus</taxon>
    </lineage>
</organism>
<feature type="region of interest" description="Disordered" evidence="5">
    <location>
        <begin position="1"/>
        <end position="66"/>
    </location>
</feature>
<evidence type="ECO:0000256" key="5">
    <source>
        <dbReference type="SAM" id="MobiDB-lite"/>
    </source>
</evidence>
<dbReference type="NCBIfam" id="TIGR01442">
    <property type="entry name" value="SASP_gamma"/>
    <property type="match status" value="1"/>
</dbReference>
<evidence type="ECO:0000256" key="3">
    <source>
        <dbReference type="ARBA" id="ARBA00022737"/>
    </source>
</evidence>
<evidence type="ECO:0000313" key="6">
    <source>
        <dbReference type="EMBL" id="WXB93856.1"/>
    </source>
</evidence>
<keyword evidence="4" id="KW-0749">Sporulation</keyword>
<name>A0ABZ2N936_9BACI</name>
<evidence type="ECO:0000256" key="2">
    <source>
        <dbReference type="ARBA" id="ARBA00014721"/>
    </source>
</evidence>
<evidence type="ECO:0000256" key="4">
    <source>
        <dbReference type="ARBA" id="ARBA00022969"/>
    </source>
</evidence>
<keyword evidence="7" id="KW-1185">Reference proteome</keyword>
<reference evidence="6 7" key="1">
    <citation type="submission" date="2024-02" db="EMBL/GenBank/DDBJ databases">
        <title>Seven novel Bacillus-like species.</title>
        <authorList>
            <person name="Liu G."/>
        </authorList>
    </citation>
    <scope>NUCLEOTIDE SEQUENCE [LARGE SCALE GENOMIC DNA]</scope>
    <source>
        <strain evidence="6 7">FJAT-52991</strain>
    </source>
</reference>
<feature type="compositionally biased region" description="Polar residues" evidence="5">
    <location>
        <begin position="44"/>
        <end position="54"/>
    </location>
</feature>
<dbReference type="RefSeq" id="WP_338753379.1">
    <property type="nucleotide sequence ID" value="NZ_CP147404.1"/>
</dbReference>
<gene>
    <name evidence="6" type="ORF">WDJ61_04195</name>
</gene>
<evidence type="ECO:0000256" key="1">
    <source>
        <dbReference type="ARBA" id="ARBA00006710"/>
    </source>
</evidence>
<dbReference type="Pfam" id="PF04259">
    <property type="entry name" value="SASP_gamma"/>
    <property type="match status" value="1"/>
</dbReference>
<comment type="similarity">
    <text evidence="1">Belongs to the gamma-type SASP family.</text>
</comment>
<keyword evidence="3" id="KW-0677">Repeat</keyword>
<dbReference type="EMBL" id="CP147404">
    <property type="protein sequence ID" value="WXB93856.1"/>
    <property type="molecule type" value="Genomic_DNA"/>
</dbReference>
<dbReference type="Proteomes" id="UP001387364">
    <property type="component" value="Chromosome"/>
</dbReference>
<evidence type="ECO:0000313" key="7">
    <source>
        <dbReference type="Proteomes" id="UP001387364"/>
    </source>
</evidence>
<sequence>MKNQPNFRGKAAAGTDANQVRQQNAASAAGQNAAFGTEFGAETDVNQVKQQNAQAEARKNQAPQNK</sequence>
<protein>
    <recommendedName>
        <fullName evidence="2">Small, acid-soluble spore protein gamma-type</fullName>
    </recommendedName>
</protein>
<proteinExistence type="inferred from homology"/>
<accession>A0ABZ2N936</accession>